<reference evidence="1" key="2">
    <citation type="submission" date="2025-03" db="EMBL/GenBank/DDBJ databases">
        <authorList>
            <consortium name="ELIXIR-Norway"/>
            <consortium name="Elixir Norway"/>
        </authorList>
    </citation>
    <scope>NUCLEOTIDE SEQUENCE</scope>
</reference>
<proteinExistence type="predicted"/>
<reference evidence="1" key="1">
    <citation type="submission" date="2023-05" db="EMBL/GenBank/DDBJ databases">
        <authorList>
            <consortium name="ELIXIR-Norway"/>
        </authorList>
    </citation>
    <scope>NUCLEOTIDE SEQUENCE</scope>
</reference>
<dbReference type="EMBL" id="OX596100">
    <property type="protein sequence ID" value="CAM9741687.1"/>
    <property type="molecule type" value="Genomic_DNA"/>
</dbReference>
<evidence type="ECO:0000313" key="1">
    <source>
        <dbReference type="EMBL" id="CAM9741687.1"/>
    </source>
</evidence>
<sequence length="160" mass="16748">MLLPIELSQASALPCGRQTRSRRGTPTGSPERVHVRHAEARSTQLPLSGKHAGGVVLEESAPNSPGGFVPKTPPPSRSAGAAGPGLRSEFRGARAARKDPSLRAGGKLVQERDCAATPPTPPKNRPRGHRGAGYQRTPLRSGRRSTKAISASPVAFSSPK</sequence>
<gene>
    <name evidence="1" type="ORF">MRATA1EN22A_LOCUS6811</name>
</gene>
<protein>
    <submittedName>
        <fullName evidence="1">Uncharacterized protein</fullName>
    </submittedName>
</protein>
<organism evidence="1 2">
    <name type="scientific">Rangifer tarandus platyrhynchus</name>
    <name type="common">Svalbard reindeer</name>
    <dbReference type="NCBI Taxonomy" id="3082113"/>
    <lineage>
        <taxon>Eukaryota</taxon>
        <taxon>Metazoa</taxon>
        <taxon>Chordata</taxon>
        <taxon>Craniata</taxon>
        <taxon>Vertebrata</taxon>
        <taxon>Euteleostomi</taxon>
        <taxon>Mammalia</taxon>
        <taxon>Eutheria</taxon>
        <taxon>Laurasiatheria</taxon>
        <taxon>Artiodactyla</taxon>
        <taxon>Ruminantia</taxon>
        <taxon>Pecora</taxon>
        <taxon>Cervidae</taxon>
        <taxon>Odocoileinae</taxon>
        <taxon>Rangifer</taxon>
    </lineage>
</organism>
<dbReference type="Proteomes" id="UP001162501">
    <property type="component" value="Chromosome 16"/>
</dbReference>
<name>A0AC59YIX1_RANTA</name>
<evidence type="ECO:0000313" key="2">
    <source>
        <dbReference type="Proteomes" id="UP001162501"/>
    </source>
</evidence>
<accession>A0AC59YIX1</accession>